<accession>A0A1T4VU27</accession>
<dbReference type="Gene3D" id="3.80.10.10">
    <property type="entry name" value="Ribonuclease Inhibitor"/>
    <property type="match status" value="1"/>
</dbReference>
<dbReference type="Proteomes" id="UP000190814">
    <property type="component" value="Unassembled WGS sequence"/>
</dbReference>
<dbReference type="Pfam" id="PF13306">
    <property type="entry name" value="LRR_5"/>
    <property type="match status" value="2"/>
</dbReference>
<proteinExistence type="predicted"/>
<keyword evidence="2" id="KW-1185">Reference proteome</keyword>
<dbReference type="OrthoDB" id="1771689at2"/>
<gene>
    <name evidence="1" type="ORF">SAMN02745111_01579</name>
</gene>
<evidence type="ECO:0000313" key="2">
    <source>
        <dbReference type="Proteomes" id="UP000190814"/>
    </source>
</evidence>
<dbReference type="STRING" id="39495.SAMN02745111_01579"/>
<dbReference type="RefSeq" id="WP_159444340.1">
    <property type="nucleotide sequence ID" value="NZ_FUXZ01000009.1"/>
</dbReference>
<sequence length="764" mass="86364">MKKKNKKLRKISSIMAVIYSATLLWTGQASKNEKVIYGADEGKIKIEYQQQDINEIPDKYNTGTKGKLNKFNPVFNSAINYYTITAKNSKDEDVTLYLKLSGDEVTYYVDFSYAENKKLSGEIILSNIDFGECSLKPNKEDNITDNISLVYKNCRFEYVSTSYPDSKLKSKFYNCSFYNFKGSNAYFERCAFGGKPNDALNPFRNVEVKDCYFSNMNHYLPKDTHVDGTQIYGYAELIRDENGDPILDAKGKRQYINPLDAKNIKFDNCRYEIPNIVYEIRPEDIVKDEEPKVATINACLMVQLEYSAGYDIHFSNCILNGGGYTIYSHAGRIGTLSDISFDNIKVGAGRSYGVIYPDIDPDTKINNLNATDSLYIGSAFKENGILKLSVTNDTARDRKLKVITDKGENIFTIKAGPTDKTLNTPGYETFDNMPFDILKQVPGDPKYAVCFDVTDPNNIKQIRFFNETKEEVYIDKFNSSEDNVLLSGKCGFKNADVSFTLTNDYVLTIYGNGDMDNYHSGNIPPWWGYRDFIKKVVIEDGVTCVGAFSFWDCFALEEVVLADSVKQINGKAFKNCITLSEINIADDVKVIEEAFVGAFKYAVANGLYQNEENNNTSDSKASNTVKNNTSVDKKDTIKINKKQIKVGSIIKDKKTGFVYKVTSVKKGYKLKLIKCTKKSKIIKVKGKVKIDGVNFKVTSIGKKAFRTNKNAKVIYIYKGITNISKGAFKKCKKLKKVVVKNKKFTKKYLRKRGLSKKVKYVIAK</sequence>
<name>A0A1T4VU27_9FIRM</name>
<reference evidence="1 2" key="1">
    <citation type="submission" date="2017-02" db="EMBL/GenBank/DDBJ databases">
        <authorList>
            <person name="Peterson S.W."/>
        </authorList>
    </citation>
    <scope>NUCLEOTIDE SEQUENCE [LARGE SCALE GENOMIC DNA]</scope>
    <source>
        <strain evidence="1 2">ATCC 35992</strain>
    </source>
</reference>
<protein>
    <submittedName>
        <fullName evidence="1">Leucine rich repeat-containing protein</fullName>
    </submittedName>
</protein>
<dbReference type="EMBL" id="FUXZ01000009">
    <property type="protein sequence ID" value="SKA68419.1"/>
    <property type="molecule type" value="Genomic_DNA"/>
</dbReference>
<evidence type="ECO:0000313" key="1">
    <source>
        <dbReference type="EMBL" id="SKA68419.1"/>
    </source>
</evidence>
<dbReference type="InterPro" id="IPR032675">
    <property type="entry name" value="LRR_dom_sf"/>
</dbReference>
<dbReference type="AlphaFoldDB" id="A0A1T4VU27"/>
<organism evidence="1 2">
    <name type="scientific">Eubacterium uniforme</name>
    <dbReference type="NCBI Taxonomy" id="39495"/>
    <lineage>
        <taxon>Bacteria</taxon>
        <taxon>Bacillati</taxon>
        <taxon>Bacillota</taxon>
        <taxon>Clostridia</taxon>
        <taxon>Eubacteriales</taxon>
        <taxon>Eubacteriaceae</taxon>
        <taxon>Eubacterium</taxon>
    </lineage>
</organism>
<dbReference type="InterPro" id="IPR026906">
    <property type="entry name" value="LRR_5"/>
</dbReference>